<keyword evidence="6" id="KW-0808">Transferase</keyword>
<dbReference type="Gene3D" id="3.40.50.970">
    <property type="match status" value="2"/>
</dbReference>
<keyword evidence="8" id="KW-0106">Calcium</keyword>
<dbReference type="InterPro" id="IPR055152">
    <property type="entry name" value="Transketolase-like_C_2"/>
</dbReference>
<evidence type="ECO:0000313" key="16">
    <source>
        <dbReference type="Proteomes" id="UP000183471"/>
    </source>
</evidence>
<dbReference type="InterPro" id="IPR005474">
    <property type="entry name" value="Transketolase_N"/>
</dbReference>
<evidence type="ECO:0000256" key="4">
    <source>
        <dbReference type="ARBA" id="ARBA00011738"/>
    </source>
</evidence>
<dbReference type="NCBIfam" id="TIGR00232">
    <property type="entry name" value="tktlase_bact"/>
    <property type="match status" value="1"/>
</dbReference>
<dbReference type="CDD" id="cd02012">
    <property type="entry name" value="TPP_TK"/>
    <property type="match status" value="1"/>
</dbReference>
<evidence type="ECO:0000256" key="3">
    <source>
        <dbReference type="ARBA" id="ARBA00007131"/>
    </source>
</evidence>
<dbReference type="InterPro" id="IPR020826">
    <property type="entry name" value="Transketolase_BS"/>
</dbReference>
<keyword evidence="10" id="KW-0786">Thiamine pyrophosphate</keyword>
<proteinExistence type="inferred from homology"/>
<protein>
    <recommendedName>
        <fullName evidence="5 12">Transketolase</fullName>
        <ecNumber evidence="5 12">2.2.1.1</ecNumber>
    </recommendedName>
</protein>
<dbReference type="InterPro" id="IPR029061">
    <property type="entry name" value="THDP-binding"/>
</dbReference>
<dbReference type="PROSITE" id="PS00801">
    <property type="entry name" value="TRANSKETOLASE_1"/>
    <property type="match status" value="1"/>
</dbReference>
<reference evidence="15 16" key="1">
    <citation type="submission" date="2016-10" db="EMBL/GenBank/DDBJ databases">
        <authorList>
            <person name="Varghese N."/>
            <person name="Submissions S."/>
        </authorList>
    </citation>
    <scope>NUCLEOTIDE SEQUENCE [LARGE SCALE GENOMIC DNA]</scope>
    <source>
        <strain evidence="15 16">Nl1</strain>
    </source>
</reference>
<comment type="similarity">
    <text evidence="3">Belongs to the transketolase family.</text>
</comment>
<sequence length="723" mass="77825">MSEQPNEGYKGATHDTALDNLCINTIRVLSMDAVQKANSGHPGLPMGAAAMAYVLWTRFLKFNPHDPLWPDRDRFVLSAGHGSMLLYSLLHLTGYDLPLDEIKRFRQWGSRTPGHPERSLHTPGVEVSTGPLGQGFGNGVGMAIAEAWLAGRFNRPDHKLVDHYTYALVSDGDLMEGVAAEAASLAGHLRLGKLIYLYDQNHITLAGATDLTFTEDVARRFEAYGWHTRGVPDGNDTDDIDAALREAQAETGRPSLLLVRTHIGYGSPKKQDTFHAHGAPLGEEEVAATKKALGWPTTDTFFLPPEAVSHFRQAINQGATDQQAWQRRLDAYRSAYPAEAAEWDQVMGGRLPTDFAAGLPAWKPEDKPVSTRVAGGQVLNALAQRIPNIIGGSADLNPSTNTALKEQGDFQPPDDTPGISGAVGGKWGHTGRNLAFGVREHGMGAIVNGMAAHGGILPFSATFFVFSDYMKPAIRLGALMELRVVYVFTHDSIAVGEDGPTHEPIEHLAGLRAIPGLTVIRPADANETAEAWMIAVQRSTPTLLVLSRQNLSILDRSFSQEAGVARGAYILAEAAGGAPEVLLIGTGSEVDLCVKAQRRLKELGVRARVVSLPSWELFAEQDNSYRERVLPAAVQKRVTIEAAASLGWERFAGTEGTVIGIDHFGASAPGEEVMKRFGFTAERVTAAALRLLGREEEAAREDTGIDGQGETAVAATAPSEGHS</sequence>
<feature type="domain" description="Transketolase-like pyrimidine-binding" evidence="14">
    <location>
        <begin position="369"/>
        <end position="553"/>
    </location>
</feature>
<evidence type="ECO:0000256" key="7">
    <source>
        <dbReference type="ARBA" id="ARBA00022723"/>
    </source>
</evidence>
<evidence type="ECO:0000256" key="12">
    <source>
        <dbReference type="NCBIfam" id="TIGR00232"/>
    </source>
</evidence>
<dbReference type="SUPFAM" id="SSF52518">
    <property type="entry name" value="Thiamin diphosphate-binding fold (THDP-binding)"/>
    <property type="match status" value="2"/>
</dbReference>
<dbReference type="Pfam" id="PF22613">
    <property type="entry name" value="Transketolase_C_1"/>
    <property type="match status" value="1"/>
</dbReference>
<organism evidence="15 16">
    <name type="scientific">Nitrosospira multiformis</name>
    <dbReference type="NCBI Taxonomy" id="1231"/>
    <lineage>
        <taxon>Bacteria</taxon>
        <taxon>Pseudomonadati</taxon>
        <taxon>Pseudomonadota</taxon>
        <taxon>Betaproteobacteria</taxon>
        <taxon>Nitrosomonadales</taxon>
        <taxon>Nitrosomonadaceae</taxon>
        <taxon>Nitrosospira</taxon>
    </lineage>
</organism>
<dbReference type="Pfam" id="PF00456">
    <property type="entry name" value="Transketolase_N"/>
    <property type="match status" value="1"/>
</dbReference>
<dbReference type="InterPro" id="IPR009014">
    <property type="entry name" value="Transketo_C/PFOR_II"/>
</dbReference>
<evidence type="ECO:0000256" key="9">
    <source>
        <dbReference type="ARBA" id="ARBA00022842"/>
    </source>
</evidence>
<name>A0ABY0TGG4_9PROT</name>
<dbReference type="EC" id="2.2.1.1" evidence="5 12"/>
<dbReference type="EMBL" id="FNKY01000001">
    <property type="protein sequence ID" value="SDQ79565.1"/>
    <property type="molecule type" value="Genomic_DNA"/>
</dbReference>
<evidence type="ECO:0000256" key="13">
    <source>
        <dbReference type="SAM" id="MobiDB-lite"/>
    </source>
</evidence>
<comment type="catalytic activity">
    <reaction evidence="11">
        <text>D-sedoheptulose 7-phosphate + D-glyceraldehyde 3-phosphate = aldehydo-D-ribose 5-phosphate + D-xylulose 5-phosphate</text>
        <dbReference type="Rhea" id="RHEA:10508"/>
        <dbReference type="ChEBI" id="CHEBI:57483"/>
        <dbReference type="ChEBI" id="CHEBI:57737"/>
        <dbReference type="ChEBI" id="CHEBI:58273"/>
        <dbReference type="ChEBI" id="CHEBI:59776"/>
        <dbReference type="EC" id="2.2.1.1"/>
    </reaction>
</comment>
<evidence type="ECO:0000256" key="10">
    <source>
        <dbReference type="ARBA" id="ARBA00023052"/>
    </source>
</evidence>
<dbReference type="SMART" id="SM00861">
    <property type="entry name" value="Transket_pyr"/>
    <property type="match status" value="1"/>
</dbReference>
<comment type="cofactor">
    <cofactor evidence="2">
        <name>thiamine diphosphate</name>
        <dbReference type="ChEBI" id="CHEBI:58937"/>
    </cofactor>
</comment>
<evidence type="ECO:0000256" key="1">
    <source>
        <dbReference type="ARBA" id="ARBA00001946"/>
    </source>
</evidence>
<dbReference type="InterPro" id="IPR005478">
    <property type="entry name" value="Transketolase_bac-like"/>
</dbReference>
<comment type="cofactor">
    <cofactor evidence="1">
        <name>Mg(2+)</name>
        <dbReference type="ChEBI" id="CHEBI:18420"/>
    </cofactor>
</comment>
<keyword evidence="9" id="KW-0460">Magnesium</keyword>
<comment type="subunit">
    <text evidence="4">Homodimer.</text>
</comment>
<dbReference type="CDD" id="cd07033">
    <property type="entry name" value="TPP_PYR_DXS_TK_like"/>
    <property type="match status" value="1"/>
</dbReference>
<dbReference type="InterPro" id="IPR049557">
    <property type="entry name" value="Transketolase_CS"/>
</dbReference>
<comment type="caution">
    <text evidence="15">The sequence shown here is derived from an EMBL/GenBank/DDBJ whole genome shotgun (WGS) entry which is preliminary data.</text>
</comment>
<evidence type="ECO:0000256" key="2">
    <source>
        <dbReference type="ARBA" id="ARBA00001964"/>
    </source>
</evidence>
<dbReference type="Proteomes" id="UP000183471">
    <property type="component" value="Unassembled WGS sequence"/>
</dbReference>
<dbReference type="PANTHER" id="PTHR43522:SF2">
    <property type="entry name" value="TRANSKETOLASE 1-RELATED"/>
    <property type="match status" value="1"/>
</dbReference>
<dbReference type="InterPro" id="IPR005475">
    <property type="entry name" value="Transketolase-like_Pyr-bd"/>
</dbReference>
<dbReference type="Pfam" id="PF02779">
    <property type="entry name" value="Transket_pyr"/>
    <property type="match status" value="1"/>
</dbReference>
<evidence type="ECO:0000259" key="14">
    <source>
        <dbReference type="SMART" id="SM00861"/>
    </source>
</evidence>
<dbReference type="RefSeq" id="WP_074632623.1">
    <property type="nucleotide sequence ID" value="NZ_FNKY01000001.1"/>
</dbReference>
<dbReference type="SUPFAM" id="SSF52922">
    <property type="entry name" value="TK C-terminal domain-like"/>
    <property type="match status" value="1"/>
</dbReference>
<accession>A0ABY0TGG4</accession>
<dbReference type="PROSITE" id="PS00802">
    <property type="entry name" value="TRANSKETOLASE_2"/>
    <property type="match status" value="1"/>
</dbReference>
<dbReference type="PANTHER" id="PTHR43522">
    <property type="entry name" value="TRANSKETOLASE"/>
    <property type="match status" value="1"/>
</dbReference>
<evidence type="ECO:0000313" key="15">
    <source>
        <dbReference type="EMBL" id="SDQ79565.1"/>
    </source>
</evidence>
<evidence type="ECO:0000256" key="11">
    <source>
        <dbReference type="ARBA" id="ARBA00049473"/>
    </source>
</evidence>
<gene>
    <name evidence="15" type="ORF">SAMN05216402_2318</name>
</gene>
<keyword evidence="16" id="KW-1185">Reference proteome</keyword>
<dbReference type="InterPro" id="IPR033247">
    <property type="entry name" value="Transketolase_fam"/>
</dbReference>
<evidence type="ECO:0000256" key="6">
    <source>
        <dbReference type="ARBA" id="ARBA00022679"/>
    </source>
</evidence>
<evidence type="ECO:0000256" key="5">
    <source>
        <dbReference type="ARBA" id="ARBA00013152"/>
    </source>
</evidence>
<keyword evidence="7" id="KW-0479">Metal-binding</keyword>
<evidence type="ECO:0000256" key="8">
    <source>
        <dbReference type="ARBA" id="ARBA00022837"/>
    </source>
</evidence>
<feature type="region of interest" description="Disordered" evidence="13">
    <location>
        <begin position="695"/>
        <end position="723"/>
    </location>
</feature>
<dbReference type="Gene3D" id="3.40.50.920">
    <property type="match status" value="1"/>
</dbReference>